<evidence type="ECO:0000313" key="2">
    <source>
        <dbReference type="EMBL" id="KAJ8601818.1"/>
    </source>
</evidence>
<feature type="repeat" description="ARM" evidence="1">
    <location>
        <begin position="519"/>
        <end position="561"/>
    </location>
</feature>
<accession>A0AAD7UC32</accession>
<dbReference type="PANTHER" id="PTHR23315">
    <property type="entry name" value="U BOX DOMAIN-CONTAINING"/>
    <property type="match status" value="1"/>
</dbReference>
<dbReference type="Gene3D" id="1.25.10.10">
    <property type="entry name" value="Leucine-rich Repeat Variant"/>
    <property type="match status" value="3"/>
</dbReference>
<dbReference type="InterPro" id="IPR011989">
    <property type="entry name" value="ARM-like"/>
</dbReference>
<dbReference type="SUPFAM" id="SSF48371">
    <property type="entry name" value="ARM repeat"/>
    <property type="match status" value="2"/>
</dbReference>
<evidence type="ECO:0000256" key="1">
    <source>
        <dbReference type="PROSITE-ProRule" id="PRU00259"/>
    </source>
</evidence>
<evidence type="ECO:0000313" key="3">
    <source>
        <dbReference type="Proteomes" id="UP001230188"/>
    </source>
</evidence>
<reference evidence="2" key="1">
    <citation type="submission" date="2023-01" db="EMBL/GenBank/DDBJ databases">
        <title>Metagenome sequencing of chrysophaentin producing Chrysophaeum taylorii.</title>
        <authorList>
            <person name="Davison J."/>
            <person name="Bewley C."/>
        </authorList>
    </citation>
    <scope>NUCLEOTIDE SEQUENCE</scope>
    <source>
        <strain evidence="2">NIES-1699</strain>
    </source>
</reference>
<name>A0AAD7UC32_9STRA</name>
<keyword evidence="3" id="KW-1185">Reference proteome</keyword>
<dbReference type="Proteomes" id="UP001230188">
    <property type="component" value="Unassembled WGS sequence"/>
</dbReference>
<dbReference type="AlphaFoldDB" id="A0AAD7UC32"/>
<dbReference type="PANTHER" id="PTHR23315:SF7">
    <property type="entry name" value="U-BOX DOMAIN-CONTAINING PROTEIN 4"/>
    <property type="match status" value="1"/>
</dbReference>
<dbReference type="PROSITE" id="PS50176">
    <property type="entry name" value="ARM_REPEAT"/>
    <property type="match status" value="2"/>
</dbReference>
<feature type="repeat" description="ARM" evidence="1">
    <location>
        <begin position="205"/>
        <end position="246"/>
    </location>
</feature>
<dbReference type="InterPro" id="IPR000225">
    <property type="entry name" value="Armadillo"/>
</dbReference>
<comment type="caution">
    <text evidence="2">The sequence shown here is derived from an EMBL/GenBank/DDBJ whole genome shotgun (WGS) entry which is preliminary data.</text>
</comment>
<sequence>MESARGVIRCIRSRSLKVKVFEEECREAHVIAETIGDVLVAMEARRIEGREVVERFEEALREILGVVEACTTTRHGACLARLCGAIAKLRDALDTFFFDAKDFVSVEDGREMTKSLLDKLQRPGELDVIEAANELVLAADGEARVAAARSLAAACEDVAAPKCDAGTIVVLVRMLQDSSSSEVAARALGALARSEDVRVSIKLRGGIEALVRAVATRTAAAAAAAKALGNIATNNAINQAAVSEAGGIPFLVALLTSSSGSEEAAFALGVLASRNARAIARAGAVGPLCRLLLDGQARATAAFAVGSLAAAGHRDKRAIPPLVNLLLADEDEEEQCAANAALALAALAAGPDACCCAASRREIARRGALPPLICLVEGGNDEAKHNAARALCHLAVDARVRTAIGRLGAIPPLVRLAESGDAAAIQALGELARDNRANRAAILQSGAIPPLVALAKKGIDVASALGTLARNDNDDVALALGIPVLVDLAKNGTEDAKKWAAAALENLAQNHVVAIARAGGIPPLVALADAGARDAKLHAAAALATLAVNPNTQIAIARAGGIPALERLAKLGPTQRARRHARDALDKLNNQPWW</sequence>
<organism evidence="2 3">
    <name type="scientific">Chrysophaeum taylorii</name>
    <dbReference type="NCBI Taxonomy" id="2483200"/>
    <lineage>
        <taxon>Eukaryota</taxon>
        <taxon>Sar</taxon>
        <taxon>Stramenopiles</taxon>
        <taxon>Ochrophyta</taxon>
        <taxon>Pelagophyceae</taxon>
        <taxon>Pelagomonadales</taxon>
        <taxon>Pelagomonadaceae</taxon>
        <taxon>Chrysophaeum</taxon>
    </lineage>
</organism>
<proteinExistence type="predicted"/>
<dbReference type="EMBL" id="JAQMWT010000402">
    <property type="protein sequence ID" value="KAJ8601818.1"/>
    <property type="molecule type" value="Genomic_DNA"/>
</dbReference>
<dbReference type="SMART" id="SM00185">
    <property type="entry name" value="ARM"/>
    <property type="match status" value="9"/>
</dbReference>
<gene>
    <name evidence="2" type="ORF">CTAYLR_007483</name>
</gene>
<protein>
    <submittedName>
        <fullName evidence="2">Uncharacterized protein</fullName>
    </submittedName>
</protein>
<dbReference type="InterPro" id="IPR016024">
    <property type="entry name" value="ARM-type_fold"/>
</dbReference>